<sequence length="748" mass="82674">MARKGNQHKNGLDRNTSNQKSRDPETCVDSVKVDKKETVEPSDGKVVGSEQLPNGGSNAKRRNKKRSVGEGKDNKQRPKETFVEDKQRVDTKADILQSASISNGPREVDGHVDRSDASDFVGENGPSVSGDQNLRTPVDSIRHGFHSANMRESSGSSDTILGRNLGELVVSLLKVVNGWLERKKPLLTSITTILMDTRDYVRLKILQAYPIVCRWLMHLGNLVMLVSLVWLDCSLRGLGSFLRLGTTSFFAVIWCGIFSVFVMIGIWKFLMIMGVAIVLALFVGFIPGILVLAISATVSLWICGSFWTTGLVIVVGGLGFLLKSERFALLITTIYSVYCAWIYVGWLGLFVALNVSFISSDVLIHFLKNNVSEHGRSYERNPNMQGPPGSFSAAPMNSSPFEAGFGKPADRNAGEPSTSGSETELTSEEEVVRLLNSPDHYSALGLARYENIDMSLLKREYRKKAMLVHPDKNMGDEKAVEAFKKLQNAYEVLLDSLKREAYNDELRKEELINWFRRSQSSSQMSGRHDHFASGFTQFEGDDGEPLGDFRRIACRKCRQFHIWVLVNRPKSQARWCQECNDCHPAKDGDGWVEQSSKPFFFGMLQKVDAPLAYVCAESRIYNATAWFSCQGMRCPANTHKPSFHVNTSVTSSKHGPTKGNGGSGQKWAGGIPPNMDENMTEDEFVEWLQNAMQSGMFEAAAAAAAGNPPQPDSPFSGAKNFNKTPGSGAGGSSSSGNNKKKRKGKKQW</sequence>
<feature type="transmembrane region" description="Helical" evidence="2">
    <location>
        <begin position="329"/>
        <end position="353"/>
    </location>
</feature>
<feature type="compositionally biased region" description="Basic and acidic residues" evidence="1">
    <location>
        <begin position="106"/>
        <end position="117"/>
    </location>
</feature>
<feature type="compositionally biased region" description="Polar residues" evidence="1">
    <location>
        <begin position="126"/>
        <end position="135"/>
    </location>
</feature>
<feature type="region of interest" description="Disordered" evidence="1">
    <location>
        <begin position="699"/>
        <end position="748"/>
    </location>
</feature>
<dbReference type="EMBL" id="JAJJMB010000969">
    <property type="protein sequence ID" value="KAI3959794.1"/>
    <property type="molecule type" value="Genomic_DNA"/>
</dbReference>
<evidence type="ECO:0000313" key="4">
    <source>
        <dbReference type="EMBL" id="KAI3959794.1"/>
    </source>
</evidence>
<dbReference type="PANTHER" id="PTHR45270:SF4">
    <property type="entry name" value="CHAPERONE DNAJ-DOMAIN SUPERFAMILY PROTEIN"/>
    <property type="match status" value="1"/>
</dbReference>
<keyword evidence="2" id="KW-1133">Transmembrane helix</keyword>
<dbReference type="PROSITE" id="PS00636">
    <property type="entry name" value="DNAJ_1"/>
    <property type="match status" value="1"/>
</dbReference>
<name>A0AAD4XXJ2_9MAGN</name>
<dbReference type="SMART" id="SM00271">
    <property type="entry name" value="DnaJ"/>
    <property type="match status" value="1"/>
</dbReference>
<dbReference type="InterPro" id="IPR001623">
    <property type="entry name" value="DnaJ_domain"/>
</dbReference>
<dbReference type="InterPro" id="IPR036869">
    <property type="entry name" value="J_dom_sf"/>
</dbReference>
<dbReference type="AlphaFoldDB" id="A0AAD4XXJ2"/>
<dbReference type="Pfam" id="PF00226">
    <property type="entry name" value="DnaJ"/>
    <property type="match status" value="1"/>
</dbReference>
<keyword evidence="5" id="KW-1185">Reference proteome</keyword>
<dbReference type="CDD" id="cd06257">
    <property type="entry name" value="DnaJ"/>
    <property type="match status" value="1"/>
</dbReference>
<dbReference type="PRINTS" id="PR00625">
    <property type="entry name" value="JDOMAIN"/>
</dbReference>
<feature type="transmembrane region" description="Helical" evidence="2">
    <location>
        <begin position="269"/>
        <end position="292"/>
    </location>
</feature>
<feature type="compositionally biased region" description="Basic and acidic residues" evidence="1">
    <location>
        <begin position="67"/>
        <end position="93"/>
    </location>
</feature>
<feature type="compositionally biased region" description="Low complexity" evidence="1">
    <location>
        <begin position="415"/>
        <end position="424"/>
    </location>
</feature>
<feature type="transmembrane region" description="Helical" evidence="2">
    <location>
        <begin position="242"/>
        <end position="262"/>
    </location>
</feature>
<proteinExistence type="predicted"/>
<organism evidence="4 5">
    <name type="scientific">Papaver atlanticum</name>
    <dbReference type="NCBI Taxonomy" id="357466"/>
    <lineage>
        <taxon>Eukaryota</taxon>
        <taxon>Viridiplantae</taxon>
        <taxon>Streptophyta</taxon>
        <taxon>Embryophyta</taxon>
        <taxon>Tracheophyta</taxon>
        <taxon>Spermatophyta</taxon>
        <taxon>Magnoliopsida</taxon>
        <taxon>Ranunculales</taxon>
        <taxon>Papaveraceae</taxon>
        <taxon>Papaveroideae</taxon>
        <taxon>Papaver</taxon>
    </lineage>
</organism>
<reference evidence="4" key="1">
    <citation type="submission" date="2022-04" db="EMBL/GenBank/DDBJ databases">
        <title>A functionally conserved STORR gene fusion in Papaver species that diverged 16.8 million years ago.</title>
        <authorList>
            <person name="Catania T."/>
        </authorList>
    </citation>
    <scope>NUCLEOTIDE SEQUENCE</scope>
    <source>
        <strain evidence="4">S-188037</strain>
    </source>
</reference>
<dbReference type="Proteomes" id="UP001202328">
    <property type="component" value="Unassembled WGS sequence"/>
</dbReference>
<evidence type="ECO:0000256" key="1">
    <source>
        <dbReference type="SAM" id="MobiDB-lite"/>
    </source>
</evidence>
<protein>
    <recommendedName>
        <fullName evidence="3">J domain-containing protein</fullName>
    </recommendedName>
</protein>
<dbReference type="InterPro" id="IPR032843">
    <property type="entry name" value="Jiv"/>
</dbReference>
<feature type="region of interest" description="Disordered" evidence="1">
    <location>
        <begin position="1"/>
        <end position="136"/>
    </location>
</feature>
<dbReference type="Pfam" id="PF14901">
    <property type="entry name" value="Jiv90"/>
    <property type="match status" value="1"/>
</dbReference>
<dbReference type="SUPFAM" id="SSF46565">
    <property type="entry name" value="Chaperone J-domain"/>
    <property type="match status" value="1"/>
</dbReference>
<accession>A0AAD4XXJ2</accession>
<feature type="compositionally biased region" description="Basic and acidic residues" evidence="1">
    <location>
        <begin position="20"/>
        <end position="43"/>
    </location>
</feature>
<dbReference type="PANTHER" id="PTHR45270">
    <property type="entry name" value="OS03G0832900 PROTEIN"/>
    <property type="match status" value="1"/>
</dbReference>
<evidence type="ECO:0000256" key="2">
    <source>
        <dbReference type="SAM" id="Phobius"/>
    </source>
</evidence>
<keyword evidence="2" id="KW-0472">Membrane</keyword>
<evidence type="ECO:0000313" key="5">
    <source>
        <dbReference type="Proteomes" id="UP001202328"/>
    </source>
</evidence>
<comment type="caution">
    <text evidence="4">The sequence shown here is derived from an EMBL/GenBank/DDBJ whole genome shotgun (WGS) entry which is preliminary data.</text>
</comment>
<feature type="region of interest" description="Disordered" evidence="1">
    <location>
        <begin position="405"/>
        <end position="429"/>
    </location>
</feature>
<keyword evidence="2" id="KW-0812">Transmembrane</keyword>
<gene>
    <name evidence="4" type="ORF">MKW98_029831</name>
</gene>
<feature type="domain" description="J" evidence="3">
    <location>
        <begin position="439"/>
        <end position="506"/>
    </location>
</feature>
<dbReference type="Gene3D" id="1.10.287.110">
    <property type="entry name" value="DnaJ domain"/>
    <property type="match status" value="1"/>
</dbReference>
<dbReference type="PROSITE" id="PS50076">
    <property type="entry name" value="DNAJ_2"/>
    <property type="match status" value="1"/>
</dbReference>
<evidence type="ECO:0000259" key="3">
    <source>
        <dbReference type="PROSITE" id="PS50076"/>
    </source>
</evidence>
<dbReference type="InterPro" id="IPR018253">
    <property type="entry name" value="DnaJ_domain_CS"/>
</dbReference>
<feature type="region of interest" description="Disordered" evidence="1">
    <location>
        <begin position="646"/>
        <end position="674"/>
    </location>
</feature>
<feature type="compositionally biased region" description="Basic residues" evidence="1">
    <location>
        <begin position="738"/>
        <end position="748"/>
    </location>
</feature>
<feature type="transmembrane region" description="Helical" evidence="2">
    <location>
        <begin position="211"/>
        <end position="230"/>
    </location>
</feature>
<feature type="transmembrane region" description="Helical" evidence="2">
    <location>
        <begin position="298"/>
        <end position="322"/>
    </location>
</feature>